<feature type="region of interest" description="Disordered" evidence="1">
    <location>
        <begin position="65"/>
        <end position="86"/>
    </location>
</feature>
<evidence type="ECO:0000313" key="3">
    <source>
        <dbReference type="Proteomes" id="UP000696280"/>
    </source>
</evidence>
<evidence type="ECO:0000313" key="2">
    <source>
        <dbReference type="EMBL" id="CAG8954771.1"/>
    </source>
</evidence>
<organism evidence="2 3">
    <name type="scientific">Hymenoscyphus fraxineus</name>
    <dbReference type="NCBI Taxonomy" id="746836"/>
    <lineage>
        <taxon>Eukaryota</taxon>
        <taxon>Fungi</taxon>
        <taxon>Dikarya</taxon>
        <taxon>Ascomycota</taxon>
        <taxon>Pezizomycotina</taxon>
        <taxon>Leotiomycetes</taxon>
        <taxon>Helotiales</taxon>
        <taxon>Helotiaceae</taxon>
        <taxon>Hymenoscyphus</taxon>
    </lineage>
</organism>
<protein>
    <submittedName>
        <fullName evidence="2">Uncharacterized protein</fullName>
    </submittedName>
</protein>
<keyword evidence="3" id="KW-1185">Reference proteome</keyword>
<dbReference type="EMBL" id="CAJVRL010000057">
    <property type="protein sequence ID" value="CAG8954771.1"/>
    <property type="molecule type" value="Genomic_DNA"/>
</dbReference>
<gene>
    <name evidence="2" type="ORF">HYFRA_00004696</name>
</gene>
<feature type="compositionally biased region" description="Basic and acidic residues" evidence="1">
    <location>
        <begin position="70"/>
        <end position="86"/>
    </location>
</feature>
<comment type="caution">
    <text evidence="2">The sequence shown here is derived from an EMBL/GenBank/DDBJ whole genome shotgun (WGS) entry which is preliminary data.</text>
</comment>
<dbReference type="OrthoDB" id="5391288at2759"/>
<sequence length="86" mass="9806">MASLLLLALMISVPMILFIGWLLLSSCLGDNTRARLRFDRNYMRTITSSGQGTWNQIEMEDMLGDEDGDEAHWEEGSEREGDSHRD</sequence>
<reference evidence="2" key="1">
    <citation type="submission" date="2021-07" db="EMBL/GenBank/DDBJ databases">
        <authorList>
            <person name="Durling M."/>
        </authorList>
    </citation>
    <scope>NUCLEOTIDE SEQUENCE</scope>
</reference>
<name>A0A9N9PPL4_9HELO</name>
<dbReference type="AlphaFoldDB" id="A0A9N9PPL4"/>
<accession>A0A9N9PPL4</accession>
<dbReference type="Proteomes" id="UP000696280">
    <property type="component" value="Unassembled WGS sequence"/>
</dbReference>
<proteinExistence type="predicted"/>
<evidence type="ECO:0000256" key="1">
    <source>
        <dbReference type="SAM" id="MobiDB-lite"/>
    </source>
</evidence>